<evidence type="ECO:0000256" key="1">
    <source>
        <dbReference type="SAM" id="MobiDB-lite"/>
    </source>
</evidence>
<feature type="region of interest" description="Disordered" evidence="1">
    <location>
        <begin position="471"/>
        <end position="545"/>
    </location>
</feature>
<dbReference type="Proteomes" id="UP001180020">
    <property type="component" value="Unassembled WGS sequence"/>
</dbReference>
<feature type="compositionally biased region" description="Polar residues" evidence="1">
    <location>
        <begin position="531"/>
        <end position="545"/>
    </location>
</feature>
<reference evidence="3" key="2">
    <citation type="submission" date="2023-06" db="EMBL/GenBank/DDBJ databases">
        <authorList>
            <person name="Ma L."/>
            <person name="Liu K.-W."/>
            <person name="Li Z."/>
            <person name="Hsiao Y.-Y."/>
            <person name="Qi Y."/>
            <person name="Fu T."/>
            <person name="Tang G."/>
            <person name="Zhang D."/>
            <person name="Sun W.-H."/>
            <person name="Liu D.-K."/>
            <person name="Li Y."/>
            <person name="Chen G.-Z."/>
            <person name="Liu X.-D."/>
            <person name="Liao X.-Y."/>
            <person name="Jiang Y.-T."/>
            <person name="Yu X."/>
            <person name="Hao Y."/>
            <person name="Huang J."/>
            <person name="Zhao X.-W."/>
            <person name="Ke S."/>
            <person name="Chen Y.-Y."/>
            <person name="Wu W.-L."/>
            <person name="Hsu J.-L."/>
            <person name="Lin Y.-F."/>
            <person name="Huang M.-D."/>
            <person name="Li C.-Y."/>
            <person name="Huang L."/>
            <person name="Wang Z.-W."/>
            <person name="Zhao X."/>
            <person name="Zhong W.-Y."/>
            <person name="Peng D.-H."/>
            <person name="Ahmad S."/>
            <person name="Lan S."/>
            <person name="Zhang J.-S."/>
            <person name="Tsai W.-C."/>
            <person name="Van De Peer Y."/>
            <person name="Liu Z.-J."/>
        </authorList>
    </citation>
    <scope>NUCLEOTIDE SEQUENCE</scope>
    <source>
        <strain evidence="3">CP</strain>
        <tissue evidence="3">Leaves</tissue>
    </source>
</reference>
<proteinExistence type="predicted"/>
<feature type="compositionally biased region" description="Basic and acidic residues" evidence="1">
    <location>
        <begin position="60"/>
        <end position="71"/>
    </location>
</feature>
<dbReference type="InterPro" id="IPR009719">
    <property type="entry name" value="GIP1_N"/>
</dbReference>
<dbReference type="SUPFAM" id="SSF46934">
    <property type="entry name" value="UBA-like"/>
    <property type="match status" value="1"/>
</dbReference>
<keyword evidence="4" id="KW-1185">Reference proteome</keyword>
<organism evidence="3 4">
    <name type="scientific">Acorus calamus</name>
    <name type="common">Sweet flag</name>
    <dbReference type="NCBI Taxonomy" id="4465"/>
    <lineage>
        <taxon>Eukaryota</taxon>
        <taxon>Viridiplantae</taxon>
        <taxon>Streptophyta</taxon>
        <taxon>Embryophyta</taxon>
        <taxon>Tracheophyta</taxon>
        <taxon>Spermatophyta</taxon>
        <taxon>Magnoliopsida</taxon>
        <taxon>Liliopsida</taxon>
        <taxon>Acoraceae</taxon>
        <taxon>Acorus</taxon>
    </lineage>
</organism>
<feature type="compositionally biased region" description="Low complexity" evidence="1">
    <location>
        <begin position="838"/>
        <end position="860"/>
    </location>
</feature>
<feature type="compositionally biased region" description="Basic and acidic residues" evidence="1">
    <location>
        <begin position="505"/>
        <end position="515"/>
    </location>
</feature>
<feature type="compositionally biased region" description="Polar residues" evidence="1">
    <location>
        <begin position="284"/>
        <end position="298"/>
    </location>
</feature>
<feature type="compositionally biased region" description="Polar residues" evidence="1">
    <location>
        <begin position="481"/>
        <end position="504"/>
    </location>
</feature>
<dbReference type="InterPro" id="IPR009060">
    <property type="entry name" value="UBA-like_sf"/>
</dbReference>
<protein>
    <recommendedName>
        <fullName evidence="2">GBF-interacting protein 1 N-terminal domain-containing protein</fullName>
    </recommendedName>
</protein>
<feature type="compositionally biased region" description="Polar residues" evidence="1">
    <location>
        <begin position="93"/>
        <end position="102"/>
    </location>
</feature>
<dbReference type="PANTHER" id="PTHR46445">
    <property type="entry name" value="RNA POLYMERASE II DEGRADATION FACTOR-LIKE PROTEIN (DUF1296)"/>
    <property type="match status" value="1"/>
</dbReference>
<name>A0AAV9DFJ6_ACOCL</name>
<evidence type="ECO:0000313" key="3">
    <source>
        <dbReference type="EMBL" id="KAK1298883.1"/>
    </source>
</evidence>
<feature type="region of interest" description="Disordered" evidence="1">
    <location>
        <begin position="275"/>
        <end position="367"/>
    </location>
</feature>
<feature type="region of interest" description="Disordered" evidence="1">
    <location>
        <begin position="801"/>
        <end position="866"/>
    </location>
</feature>
<feature type="compositionally biased region" description="Low complexity" evidence="1">
    <location>
        <begin position="801"/>
        <end position="824"/>
    </location>
</feature>
<dbReference type="PANTHER" id="PTHR46445:SF3">
    <property type="entry name" value="RNA POLYMERASE II DEGRADATION FACTOR-LIKE PROTEIN (DUF1296)-RELATED"/>
    <property type="match status" value="1"/>
</dbReference>
<feature type="compositionally biased region" description="Basic and acidic residues" evidence="1">
    <location>
        <begin position="471"/>
        <end position="480"/>
    </location>
</feature>
<evidence type="ECO:0000313" key="4">
    <source>
        <dbReference type="Proteomes" id="UP001180020"/>
    </source>
</evidence>
<comment type="caution">
    <text evidence="3">The sequence shown here is derived from an EMBL/GenBank/DDBJ whole genome shotgun (WGS) entry which is preliminary data.</text>
</comment>
<feature type="domain" description="GBF-interacting protein 1 N-terminal" evidence="2">
    <location>
        <begin position="4"/>
        <end position="62"/>
    </location>
</feature>
<accession>A0AAV9DFJ6</accession>
<sequence length="866" mass="92877">MAGIPATSRKVVQSLKEIVNCPESEIYAMLKECNMDPNDAVHRLLSQDPFHQVKSKREKKKEVKETVDSRPRAVSSSTSIRSVRGGNDRGGRSNVQFSSNEPGVTRGKPTPKKENGPNILPSSSSQWGIGEDVVSRRPTLPSEVPSGHDITQRTGMADGISLPSQPPSGYHSAWLGVPGQMSMADIVKMGRPQSKATGTPASAIGISNAPHDVVVSDTSNSSLPSAPLPSELHQNLYSSQVPSSNFQDMIHEQGISVNQHVAQDDWSLVEQSSVGNVPSVMEPSGTSMTYDDSSSKSGMNAKEDNLHESSQLDDDQVTETNVDGDDLAGDPVESTPSLDEEVTEDVSRGETRFHDNSFPVSSYHGQGNEYEQHADDAVSSVAANLQQLNFHGKEPVAPPVDNNPAVILPDHLQISSADCSHLSFGSFGSVIGGAFSGSFPSKAVRNNLEEASVAANTSSDNNMEARNEEFYSHEPMRSDSNENVVSRSSATSGSYEAPPVSQTEVVRHDTEETAHGDQYAFPSSVPGYGLPSTTQPSAGTYSFTQPNSQMQNLASLSSVMQGYTNSLPTNFLAPNVQPVKELEFSYAPFLATQSMPTKYSTTQSSISGPTMSMPETAKPGIFSTPQQANPQTMPNTGIPTTPSLAQHLAVHPYPQQSLPLGAAFPNLYGYPMLPQNYFLPHAFQQTYPSSNAYQQSPAAAHSAGIKYMLPQYKNSVSMSSLPQSAAVGSGYGSFGSSANIPGNFALNPSTAPAASTSYEELLNSHYSSLQQNENSGMWVQGSGSRTMAAALPSSTYYSYQGQNQQSGFRQNQQQPSQYGSQGYPNFYHSQTGVSQEHQQTSGDGNSNSSQGPPPSQQSHQIWQHSY</sequence>
<dbReference type="AlphaFoldDB" id="A0AAV9DFJ6"/>
<feature type="region of interest" description="Disordered" evidence="1">
    <location>
        <begin position="47"/>
        <end position="130"/>
    </location>
</feature>
<feature type="compositionally biased region" description="Basic and acidic residues" evidence="1">
    <location>
        <begin position="345"/>
        <end position="355"/>
    </location>
</feature>
<dbReference type="Pfam" id="PF06972">
    <property type="entry name" value="GIP1_N"/>
    <property type="match status" value="1"/>
</dbReference>
<feature type="compositionally biased region" description="Acidic residues" evidence="1">
    <location>
        <begin position="311"/>
        <end position="328"/>
    </location>
</feature>
<evidence type="ECO:0000259" key="2">
    <source>
        <dbReference type="Pfam" id="PF06972"/>
    </source>
</evidence>
<feature type="compositionally biased region" description="Polar residues" evidence="1">
    <location>
        <begin position="827"/>
        <end position="837"/>
    </location>
</feature>
<reference evidence="3" key="1">
    <citation type="journal article" date="2023" name="Nat. Commun.">
        <title>Diploid and tetraploid genomes of Acorus and the evolution of monocots.</title>
        <authorList>
            <person name="Ma L."/>
            <person name="Liu K.W."/>
            <person name="Li Z."/>
            <person name="Hsiao Y.Y."/>
            <person name="Qi Y."/>
            <person name="Fu T."/>
            <person name="Tang G.D."/>
            <person name="Zhang D."/>
            <person name="Sun W.H."/>
            <person name="Liu D.K."/>
            <person name="Li Y."/>
            <person name="Chen G.Z."/>
            <person name="Liu X.D."/>
            <person name="Liao X.Y."/>
            <person name="Jiang Y.T."/>
            <person name="Yu X."/>
            <person name="Hao Y."/>
            <person name="Huang J."/>
            <person name="Zhao X.W."/>
            <person name="Ke S."/>
            <person name="Chen Y.Y."/>
            <person name="Wu W.L."/>
            <person name="Hsu J.L."/>
            <person name="Lin Y.F."/>
            <person name="Huang M.D."/>
            <person name="Li C.Y."/>
            <person name="Huang L."/>
            <person name="Wang Z.W."/>
            <person name="Zhao X."/>
            <person name="Zhong W.Y."/>
            <person name="Peng D.H."/>
            <person name="Ahmad S."/>
            <person name="Lan S."/>
            <person name="Zhang J.S."/>
            <person name="Tsai W.C."/>
            <person name="Van de Peer Y."/>
            <person name="Liu Z.J."/>
        </authorList>
    </citation>
    <scope>NUCLEOTIDE SEQUENCE</scope>
    <source>
        <strain evidence="3">CP</strain>
    </source>
</reference>
<dbReference type="EMBL" id="JAUJYO010000014">
    <property type="protein sequence ID" value="KAK1298883.1"/>
    <property type="molecule type" value="Genomic_DNA"/>
</dbReference>
<gene>
    <name evidence="3" type="ORF">QJS10_CPB14g00539</name>
</gene>